<keyword evidence="4" id="KW-1185">Reference proteome</keyword>
<feature type="domain" description="Glyoxalase-like" evidence="2">
    <location>
        <begin position="9"/>
        <end position="120"/>
    </location>
</feature>
<name>A0A3D9UMZ4_9MICO</name>
<protein>
    <recommendedName>
        <fullName evidence="2">Glyoxalase-like domain-containing protein</fullName>
    </recommendedName>
</protein>
<dbReference type="InterPro" id="IPR041581">
    <property type="entry name" value="Glyoxalase_6"/>
</dbReference>
<dbReference type="PANTHER" id="PTHR35908:SF1">
    <property type="entry name" value="CONSERVED PROTEIN"/>
    <property type="match status" value="1"/>
</dbReference>
<dbReference type="PANTHER" id="PTHR35908">
    <property type="entry name" value="HYPOTHETICAL FUSION PROTEIN"/>
    <property type="match status" value="1"/>
</dbReference>
<dbReference type="InterPro" id="IPR029068">
    <property type="entry name" value="Glyas_Bleomycin-R_OHBP_Dase"/>
</dbReference>
<dbReference type="Pfam" id="PF18029">
    <property type="entry name" value="Glyoxalase_6"/>
    <property type="match status" value="1"/>
</dbReference>
<dbReference type="AlphaFoldDB" id="A0A3D9UMZ4"/>
<organism evidence="3 4">
    <name type="scientific">Calidifontibacter indicus</name>
    <dbReference type="NCBI Taxonomy" id="419650"/>
    <lineage>
        <taxon>Bacteria</taxon>
        <taxon>Bacillati</taxon>
        <taxon>Actinomycetota</taxon>
        <taxon>Actinomycetes</taxon>
        <taxon>Micrococcales</taxon>
        <taxon>Dermacoccaceae</taxon>
        <taxon>Calidifontibacter</taxon>
    </lineage>
</organism>
<dbReference type="EMBL" id="QTUA01000001">
    <property type="protein sequence ID" value="REF30697.1"/>
    <property type="molecule type" value="Genomic_DNA"/>
</dbReference>
<evidence type="ECO:0000313" key="3">
    <source>
        <dbReference type="EMBL" id="REF30697.1"/>
    </source>
</evidence>
<accession>A0A3D9UMZ4</accession>
<feature type="compositionally biased region" description="Basic and acidic residues" evidence="1">
    <location>
        <begin position="180"/>
        <end position="189"/>
    </location>
</feature>
<dbReference type="Proteomes" id="UP000256253">
    <property type="component" value="Unassembled WGS sequence"/>
</dbReference>
<dbReference type="SUPFAM" id="SSF54593">
    <property type="entry name" value="Glyoxalase/Bleomycin resistance protein/Dihydroxybiphenyl dioxygenase"/>
    <property type="match status" value="1"/>
</dbReference>
<proteinExistence type="predicted"/>
<dbReference type="CDD" id="cd06587">
    <property type="entry name" value="VOC"/>
    <property type="match status" value="1"/>
</dbReference>
<comment type="caution">
    <text evidence="3">The sequence shown here is derived from an EMBL/GenBank/DDBJ whole genome shotgun (WGS) entry which is preliminary data.</text>
</comment>
<reference evidence="3 4" key="1">
    <citation type="submission" date="2018-08" db="EMBL/GenBank/DDBJ databases">
        <title>Sequencing the genomes of 1000 actinobacteria strains.</title>
        <authorList>
            <person name="Klenk H.-P."/>
        </authorList>
    </citation>
    <scope>NUCLEOTIDE SEQUENCE [LARGE SCALE GENOMIC DNA]</scope>
    <source>
        <strain evidence="3 4">DSM 22967</strain>
    </source>
</reference>
<evidence type="ECO:0000256" key="1">
    <source>
        <dbReference type="SAM" id="MobiDB-lite"/>
    </source>
</evidence>
<dbReference type="Gene3D" id="3.10.180.10">
    <property type="entry name" value="2,3-Dihydroxybiphenyl 1,2-Dioxygenase, domain 1"/>
    <property type="match status" value="1"/>
</dbReference>
<feature type="region of interest" description="Disordered" evidence="1">
    <location>
        <begin position="153"/>
        <end position="189"/>
    </location>
</feature>
<sequence length="189" mass="20996">MSCFVSHTSVDCRNAYELSEFWKKVLDYVDVCDDPNEPGHEECMILDPDSGHHILFIEVPESKTVKNRLHFDLRPRTGTRDEEVERLLGIGAVQVGDHRGIRGPGSGWVILADPEGNEFCNPALGGRAGRVRRLSGHGAQELVRVRELVAGAGGASPVHPSNSQPRHRRQRDVGRGASRPAHDLPRRRF</sequence>
<gene>
    <name evidence="3" type="ORF">DFJ65_1712</name>
</gene>
<evidence type="ECO:0000259" key="2">
    <source>
        <dbReference type="Pfam" id="PF18029"/>
    </source>
</evidence>
<evidence type="ECO:0000313" key="4">
    <source>
        <dbReference type="Proteomes" id="UP000256253"/>
    </source>
</evidence>